<evidence type="ECO:0000313" key="7">
    <source>
        <dbReference type="EMBL" id="VFJ89362.1"/>
    </source>
</evidence>
<reference evidence="8" key="1">
    <citation type="submission" date="2019-02" db="EMBL/GenBank/DDBJ databases">
        <authorList>
            <person name="Gruber-Vodicka R. H."/>
            <person name="Seah K. B. B."/>
        </authorList>
    </citation>
    <scope>NUCLEOTIDE SEQUENCE</scope>
    <source>
        <strain evidence="8">BECK_SA2B12</strain>
        <strain evidence="6">BECK_SA2B15</strain>
        <strain evidence="7">BECK_SA2B20</strain>
    </source>
</reference>
<dbReference type="NCBIfam" id="NF001659">
    <property type="entry name" value="PRK00430.1"/>
    <property type="match status" value="1"/>
</dbReference>
<feature type="compositionally biased region" description="Polar residues" evidence="4">
    <location>
        <begin position="1"/>
        <end position="10"/>
    </location>
</feature>
<dbReference type="PRINTS" id="PR01590">
    <property type="entry name" value="HTHFIS"/>
</dbReference>
<dbReference type="Pfam" id="PF02954">
    <property type="entry name" value="HTH_8"/>
    <property type="match status" value="1"/>
</dbReference>
<name>A0A450UTR6_9GAMM</name>
<dbReference type="PANTHER" id="PTHR47918">
    <property type="entry name" value="DNA-BINDING PROTEIN FIS"/>
    <property type="match status" value="1"/>
</dbReference>
<dbReference type="PRINTS" id="PR01591">
    <property type="entry name" value="DNABINDNGFIS"/>
</dbReference>
<dbReference type="InterPro" id="IPR002197">
    <property type="entry name" value="HTH_Fis"/>
</dbReference>
<evidence type="ECO:0000259" key="5">
    <source>
        <dbReference type="Pfam" id="PF02954"/>
    </source>
</evidence>
<dbReference type="Gene3D" id="1.10.10.60">
    <property type="entry name" value="Homeodomain-like"/>
    <property type="match status" value="1"/>
</dbReference>
<organism evidence="8">
    <name type="scientific">Candidatus Kentrum eta</name>
    <dbReference type="NCBI Taxonomy" id="2126337"/>
    <lineage>
        <taxon>Bacteria</taxon>
        <taxon>Pseudomonadati</taxon>
        <taxon>Pseudomonadota</taxon>
        <taxon>Gammaproteobacteria</taxon>
        <taxon>Candidatus Kentrum</taxon>
    </lineage>
</organism>
<dbReference type="EMBL" id="CAADFJ010000004">
    <property type="protein sequence ID" value="VFJ95938.1"/>
    <property type="molecule type" value="Genomic_DNA"/>
</dbReference>
<dbReference type="InterPro" id="IPR009057">
    <property type="entry name" value="Homeodomain-like_sf"/>
</dbReference>
<evidence type="ECO:0000256" key="4">
    <source>
        <dbReference type="SAM" id="MobiDB-lite"/>
    </source>
</evidence>
<feature type="domain" description="DNA binding HTH" evidence="5">
    <location>
        <begin position="54"/>
        <end position="93"/>
    </location>
</feature>
<gene>
    <name evidence="6" type="ORF">BECKH772A_GA0070896_1000422</name>
    <name evidence="7" type="ORF">BECKH772B_GA0070898_1000422</name>
    <name evidence="8" type="ORF">BECKH772C_GA0070978_1000423</name>
</gene>
<evidence type="ECO:0000256" key="2">
    <source>
        <dbReference type="ARBA" id="ARBA00023125"/>
    </source>
</evidence>
<dbReference type="PANTHER" id="PTHR47918:SF1">
    <property type="entry name" value="DNA-BINDING PROTEIN FIS"/>
    <property type="match status" value="1"/>
</dbReference>
<proteinExistence type="inferred from homology"/>
<keyword evidence="2" id="KW-0238">DNA-binding</keyword>
<dbReference type="EMBL" id="CAADFG010000004">
    <property type="protein sequence ID" value="VFJ87556.1"/>
    <property type="molecule type" value="Genomic_DNA"/>
</dbReference>
<dbReference type="AlphaFoldDB" id="A0A450UTR6"/>
<evidence type="ECO:0000256" key="3">
    <source>
        <dbReference type="ARBA" id="ARBA00029540"/>
    </source>
</evidence>
<evidence type="ECO:0000256" key="1">
    <source>
        <dbReference type="ARBA" id="ARBA00008559"/>
    </source>
</evidence>
<protein>
    <recommendedName>
        <fullName evidence="3">Putative Fis-like DNA-binding protein</fullName>
    </recommendedName>
</protein>
<feature type="region of interest" description="Disordered" evidence="4">
    <location>
        <begin position="1"/>
        <end position="26"/>
    </location>
</feature>
<comment type="similarity">
    <text evidence="1">Belongs to the transcriptional regulatory Fis family.</text>
</comment>
<dbReference type="GO" id="GO:0006355">
    <property type="term" value="P:regulation of DNA-templated transcription"/>
    <property type="evidence" value="ECO:0007669"/>
    <property type="project" value="InterPro"/>
</dbReference>
<dbReference type="GO" id="GO:0043565">
    <property type="term" value="F:sequence-specific DNA binding"/>
    <property type="evidence" value="ECO:0007669"/>
    <property type="project" value="InterPro"/>
</dbReference>
<accession>A0A450UTR6</accession>
<dbReference type="InterPro" id="IPR050207">
    <property type="entry name" value="Trans_regulatory_Fis"/>
</dbReference>
<evidence type="ECO:0000313" key="6">
    <source>
        <dbReference type="EMBL" id="VFJ87556.1"/>
    </source>
</evidence>
<feature type="compositionally biased region" description="Basic and acidic residues" evidence="4">
    <location>
        <begin position="11"/>
        <end position="26"/>
    </location>
</feature>
<dbReference type="EMBL" id="CAADFI010000004">
    <property type="protein sequence ID" value="VFJ89362.1"/>
    <property type="molecule type" value="Genomic_DNA"/>
</dbReference>
<dbReference type="InterPro" id="IPR005412">
    <property type="entry name" value="Fis_DNA-bd"/>
</dbReference>
<evidence type="ECO:0000313" key="8">
    <source>
        <dbReference type="EMBL" id="VFJ95938.1"/>
    </source>
</evidence>
<dbReference type="PIRSF" id="PIRSF002097">
    <property type="entry name" value="DNA-binding_Fis"/>
    <property type="match status" value="1"/>
</dbReference>
<sequence length="106" mass="12394">MTQAEWQQKVSDPDREEPASERPKPLRECVRSAVEAYFSHLDGHPTSDFYRMVLDEVEPPLFEIVLRQTRGNHSRAAELLGINRATLRKKLNQHRIDYQAIKRNLP</sequence>
<dbReference type="SUPFAM" id="SSF46689">
    <property type="entry name" value="Homeodomain-like"/>
    <property type="match status" value="1"/>
</dbReference>